<dbReference type="OrthoDB" id="8127at2157"/>
<dbReference type="InterPro" id="IPR005467">
    <property type="entry name" value="His_kinase_dom"/>
</dbReference>
<dbReference type="PANTHER" id="PTHR43065">
    <property type="entry name" value="SENSOR HISTIDINE KINASE"/>
    <property type="match status" value="1"/>
</dbReference>
<keyword evidence="4 8" id="KW-0418">Kinase</keyword>
<dbReference type="eggNOG" id="arCOG02358">
    <property type="taxonomic scope" value="Archaea"/>
</dbReference>
<dbReference type="Proteomes" id="UP000006100">
    <property type="component" value="Chromosome"/>
</dbReference>
<dbReference type="SMART" id="SM00388">
    <property type="entry name" value="HisKA"/>
    <property type="match status" value="1"/>
</dbReference>
<dbReference type="InterPro" id="IPR036890">
    <property type="entry name" value="HATPase_C_sf"/>
</dbReference>
<dbReference type="STRING" id="1229909.NSED_06525"/>
<keyword evidence="2" id="KW-0808">Transferase</keyword>
<dbReference type="EMBL" id="CP003843">
    <property type="protein sequence ID" value="AFS83105.1"/>
    <property type="molecule type" value="Genomic_DNA"/>
</dbReference>
<keyword evidence="3" id="KW-0547">Nucleotide-binding</keyword>
<dbReference type="PATRIC" id="fig|1229909.8.peg.1434"/>
<dbReference type="Gene3D" id="3.30.565.10">
    <property type="entry name" value="Histidine kinase-like ATPase, C-terminal domain"/>
    <property type="match status" value="1"/>
</dbReference>
<dbReference type="Pfam" id="PF02518">
    <property type="entry name" value="HATPase_c"/>
    <property type="match status" value="1"/>
</dbReference>
<evidence type="ECO:0000256" key="1">
    <source>
        <dbReference type="ARBA" id="ARBA00022553"/>
    </source>
</evidence>
<dbReference type="CDD" id="cd00082">
    <property type="entry name" value="HisKA"/>
    <property type="match status" value="1"/>
</dbReference>
<accession>K0BDI0</accession>
<evidence type="ECO:0000259" key="7">
    <source>
        <dbReference type="PROSITE" id="PS50109"/>
    </source>
</evidence>
<keyword evidence="9" id="KW-1185">Reference proteome</keyword>
<dbReference type="Gene3D" id="3.30.70.3090">
    <property type="entry name" value="ORF SCO4226, nickel-binding ferredoxin-like monomer"/>
    <property type="match status" value="1"/>
</dbReference>
<keyword evidence="5" id="KW-0067">ATP-binding</keyword>
<dbReference type="PRINTS" id="PR00344">
    <property type="entry name" value="BCTRLSENSOR"/>
</dbReference>
<dbReference type="InterPro" id="IPR003661">
    <property type="entry name" value="HisK_dim/P_dom"/>
</dbReference>
<dbReference type="AlphaFoldDB" id="K0BDI0"/>
<dbReference type="Pfam" id="PF00512">
    <property type="entry name" value="HisKA"/>
    <property type="match status" value="1"/>
</dbReference>
<dbReference type="InterPro" id="IPR042557">
    <property type="entry name" value="SCO4226"/>
</dbReference>
<evidence type="ECO:0000256" key="3">
    <source>
        <dbReference type="ARBA" id="ARBA00022741"/>
    </source>
</evidence>
<feature type="domain" description="Histidine kinase" evidence="7">
    <location>
        <begin position="97"/>
        <end position="297"/>
    </location>
</feature>
<dbReference type="GO" id="GO:0005524">
    <property type="term" value="F:ATP binding"/>
    <property type="evidence" value="ECO:0007669"/>
    <property type="project" value="UniProtKB-KW"/>
</dbReference>
<dbReference type="SUPFAM" id="SSF47384">
    <property type="entry name" value="Homodimeric domain of signal transducing histidine kinase"/>
    <property type="match status" value="1"/>
</dbReference>
<keyword evidence="1" id="KW-0597">Phosphoprotein</keyword>
<dbReference type="InterPro" id="IPR003594">
    <property type="entry name" value="HATPase_dom"/>
</dbReference>
<evidence type="ECO:0000256" key="2">
    <source>
        <dbReference type="ARBA" id="ARBA00022679"/>
    </source>
</evidence>
<dbReference type="Gene3D" id="1.10.287.130">
    <property type="match status" value="1"/>
</dbReference>
<dbReference type="HOGENOM" id="CLU_000445_89_1_2"/>
<dbReference type="InterPro" id="IPR004358">
    <property type="entry name" value="Sig_transdc_His_kin-like_C"/>
</dbReference>
<dbReference type="KEGG" id="nir:NSED_06525"/>
<evidence type="ECO:0000256" key="5">
    <source>
        <dbReference type="ARBA" id="ARBA00022840"/>
    </source>
</evidence>
<dbReference type="SMART" id="SM00387">
    <property type="entry name" value="HATPase_c"/>
    <property type="match status" value="1"/>
</dbReference>
<evidence type="ECO:0000256" key="6">
    <source>
        <dbReference type="ARBA" id="ARBA00023012"/>
    </source>
</evidence>
<sequence length="299" mass="33721">MPIFLDMHKLGDYTKEQLIMGLEDKADEFGVTVHQMMFNEKEDILHCICSASDIESVEKHHMKFNTKCDKIFPIDEIKTDKITKDEKLKVIGELSSRFAHDIRNPLTVIQSSVDILKSKYPDISKKENVKFDMIKSAIDRIEHQIDDVLGFVASRKLNFNLNNITEILDSSLTGMAIPKKISVNKSQNNVPLYCDFESIRVLFVNIILNAIQAMNNFGKIDIKITRDADNVLISFENSGPSIPEKIIPKIFDPLFTTKQTGTGLGLVSCKQIVDAHGGKIEVTNNPTTFTVILPQKHIS</sequence>
<reference evidence="8 9" key="1">
    <citation type="journal article" date="2012" name="J. Bacteriol.">
        <title>Draft Genome Sequence of an Ammonia-Oxidizing Archaeon, "Candidatus Nitrosopumilus sediminis" AR2, from Svalbard in the Arctic Circle.</title>
        <authorList>
            <person name="Park S.J."/>
            <person name="Kim J.G."/>
            <person name="Jung M.Y."/>
            <person name="Kim S.J."/>
            <person name="Cha I.T."/>
            <person name="Ghai R."/>
            <person name="Martin-Cuadrado A.B."/>
            <person name="Rodriguez-Valera F."/>
            <person name="Rhee S.K."/>
        </authorList>
    </citation>
    <scope>NUCLEOTIDE SEQUENCE [LARGE SCALE GENOMIC DNA]</scope>
    <source>
        <strain evidence="8 9">AR2</strain>
    </source>
</reference>
<evidence type="ECO:0000313" key="8">
    <source>
        <dbReference type="EMBL" id="AFS83105.1"/>
    </source>
</evidence>
<organism evidence="8 9">
    <name type="scientific">Candidatus Nitrosopumilus sediminis</name>
    <dbReference type="NCBI Taxonomy" id="1229909"/>
    <lineage>
        <taxon>Archaea</taxon>
        <taxon>Nitrososphaerota</taxon>
        <taxon>Nitrososphaeria</taxon>
        <taxon>Nitrosopumilales</taxon>
        <taxon>Nitrosopumilaceae</taxon>
        <taxon>Nitrosopumilus</taxon>
    </lineage>
</organism>
<dbReference type="InterPro" id="IPR036097">
    <property type="entry name" value="HisK_dim/P_sf"/>
</dbReference>
<protein>
    <submittedName>
        <fullName evidence="8">Histidine kinase</fullName>
    </submittedName>
</protein>
<dbReference type="SUPFAM" id="SSF55874">
    <property type="entry name" value="ATPase domain of HSP90 chaperone/DNA topoisomerase II/histidine kinase"/>
    <property type="match status" value="1"/>
</dbReference>
<evidence type="ECO:0000256" key="4">
    <source>
        <dbReference type="ARBA" id="ARBA00022777"/>
    </source>
</evidence>
<dbReference type="PANTHER" id="PTHR43065:SF10">
    <property type="entry name" value="PEROXIDE STRESS-ACTIVATED HISTIDINE KINASE MAK3"/>
    <property type="match status" value="1"/>
</dbReference>
<keyword evidence="6" id="KW-0902">Two-component regulatory system</keyword>
<evidence type="ECO:0000313" key="9">
    <source>
        <dbReference type="Proteomes" id="UP000006100"/>
    </source>
</evidence>
<gene>
    <name evidence="8" type="ORF">NSED_06525</name>
</gene>
<name>K0BDI0_9ARCH</name>
<dbReference type="PROSITE" id="PS50109">
    <property type="entry name" value="HIS_KIN"/>
    <property type="match status" value="1"/>
</dbReference>
<dbReference type="GO" id="GO:0000155">
    <property type="term" value="F:phosphorelay sensor kinase activity"/>
    <property type="evidence" value="ECO:0007669"/>
    <property type="project" value="InterPro"/>
</dbReference>
<proteinExistence type="predicted"/>